<dbReference type="OrthoDB" id="88434at2759"/>
<sequence length="128" mass="13903">MLDDAGDCPDPGGLVLAALPAYPESQPFRSPQKSLQRLLVGFFVRGIINMAGKQATEQVQGKVVCENCDKSTQKDLPDNTIASSGNACGDFYQSVSACMTENKGQVSACAKEWDAFRKCHDDDKLRKQ</sequence>
<organism evidence="1 2">
    <name type="scientific">Seminavis robusta</name>
    <dbReference type="NCBI Taxonomy" id="568900"/>
    <lineage>
        <taxon>Eukaryota</taxon>
        <taxon>Sar</taxon>
        <taxon>Stramenopiles</taxon>
        <taxon>Ochrophyta</taxon>
        <taxon>Bacillariophyta</taxon>
        <taxon>Bacillariophyceae</taxon>
        <taxon>Bacillariophycidae</taxon>
        <taxon>Naviculales</taxon>
        <taxon>Naviculaceae</taxon>
        <taxon>Seminavis</taxon>
    </lineage>
</organism>
<reference evidence="1" key="1">
    <citation type="submission" date="2020-06" db="EMBL/GenBank/DDBJ databases">
        <authorList>
            <consortium name="Plant Systems Biology data submission"/>
        </authorList>
    </citation>
    <scope>NUCLEOTIDE SEQUENCE</scope>
    <source>
        <strain evidence="1">D6</strain>
    </source>
</reference>
<dbReference type="InterPro" id="IPR009069">
    <property type="entry name" value="Cys_alpha_HP_mot_SF"/>
</dbReference>
<keyword evidence="2" id="KW-1185">Reference proteome</keyword>
<dbReference type="PROSITE" id="PS51808">
    <property type="entry name" value="CHCH"/>
    <property type="match status" value="1"/>
</dbReference>
<protein>
    <submittedName>
        <fullName evidence="1">Uncharacterized protein</fullName>
    </submittedName>
</protein>
<dbReference type="AlphaFoldDB" id="A0A9N8HCP9"/>
<evidence type="ECO:0000313" key="2">
    <source>
        <dbReference type="Proteomes" id="UP001153069"/>
    </source>
</evidence>
<name>A0A9N8HCP9_9STRA</name>
<proteinExistence type="predicted"/>
<gene>
    <name evidence="1" type="ORF">SEMRO_326_G118210.1</name>
</gene>
<accession>A0A9N8HCP9</accession>
<dbReference type="Proteomes" id="UP001153069">
    <property type="component" value="Unassembled WGS sequence"/>
</dbReference>
<dbReference type="SUPFAM" id="SSF47072">
    <property type="entry name" value="Cysteine alpha-hairpin motif"/>
    <property type="match status" value="1"/>
</dbReference>
<evidence type="ECO:0000313" key="1">
    <source>
        <dbReference type="EMBL" id="CAB9507957.1"/>
    </source>
</evidence>
<comment type="caution">
    <text evidence="1">The sequence shown here is derived from an EMBL/GenBank/DDBJ whole genome shotgun (WGS) entry which is preliminary data.</text>
</comment>
<dbReference type="EMBL" id="CAICTM010000325">
    <property type="protein sequence ID" value="CAB9507957.1"/>
    <property type="molecule type" value="Genomic_DNA"/>
</dbReference>